<dbReference type="EMBL" id="BGZK01001108">
    <property type="protein sequence ID" value="GBP71434.1"/>
    <property type="molecule type" value="Genomic_DNA"/>
</dbReference>
<reference evidence="1 2" key="1">
    <citation type="journal article" date="2019" name="Commun. Biol.">
        <title>The bagworm genome reveals a unique fibroin gene that provides high tensile strength.</title>
        <authorList>
            <person name="Kono N."/>
            <person name="Nakamura H."/>
            <person name="Ohtoshi R."/>
            <person name="Tomita M."/>
            <person name="Numata K."/>
            <person name="Arakawa K."/>
        </authorList>
    </citation>
    <scope>NUCLEOTIDE SEQUENCE [LARGE SCALE GENOMIC DNA]</scope>
</reference>
<sequence length="320" mass="35373">MLGEYRNDWDNFCFCDLPHVQAGGTLVPRKFRLVYGPYGDVRAGAGSRMGHIRKRETLLRGKPPLPEGPLIVLTHTNRAGIDFKITAQGELSEALHAREQNANRGPRRLRKAAAIWKALVTVSGRVNKVDAELKEHSTTGRLYWTIKLIPLSSMSADFSVNFDRDHGPVLDVNSGSIVGSSPRPALDFNGGLDTDFGPPLGINSSNNKLLFIHRTDIETTTKYTNTNIIVDLISEINCRDNPEGLFGRMTRDELWPTEIVGVALEMTPGQEMRDGVTGCIILERAEKVVGPVAPAHTTVSADQGDRLPFCGYYLYIYLVK</sequence>
<comment type="caution">
    <text evidence="1">The sequence shown here is derived from an EMBL/GenBank/DDBJ whole genome shotgun (WGS) entry which is preliminary data.</text>
</comment>
<evidence type="ECO:0000313" key="1">
    <source>
        <dbReference type="EMBL" id="GBP71434.1"/>
    </source>
</evidence>
<keyword evidence="2" id="KW-1185">Reference proteome</keyword>
<organism evidence="1 2">
    <name type="scientific">Eumeta variegata</name>
    <name type="common">Bagworm moth</name>
    <name type="synonym">Eumeta japonica</name>
    <dbReference type="NCBI Taxonomy" id="151549"/>
    <lineage>
        <taxon>Eukaryota</taxon>
        <taxon>Metazoa</taxon>
        <taxon>Ecdysozoa</taxon>
        <taxon>Arthropoda</taxon>
        <taxon>Hexapoda</taxon>
        <taxon>Insecta</taxon>
        <taxon>Pterygota</taxon>
        <taxon>Neoptera</taxon>
        <taxon>Endopterygota</taxon>
        <taxon>Lepidoptera</taxon>
        <taxon>Glossata</taxon>
        <taxon>Ditrysia</taxon>
        <taxon>Tineoidea</taxon>
        <taxon>Psychidae</taxon>
        <taxon>Oiketicinae</taxon>
        <taxon>Eumeta</taxon>
    </lineage>
</organism>
<evidence type="ECO:0000313" key="2">
    <source>
        <dbReference type="Proteomes" id="UP000299102"/>
    </source>
</evidence>
<accession>A0A4C1Y933</accession>
<dbReference type="Proteomes" id="UP000299102">
    <property type="component" value="Unassembled WGS sequence"/>
</dbReference>
<name>A0A4C1Y933_EUMVA</name>
<proteinExistence type="predicted"/>
<dbReference type="AlphaFoldDB" id="A0A4C1Y933"/>
<gene>
    <name evidence="1" type="ORF">EVAR_88592_1</name>
</gene>
<protein>
    <submittedName>
        <fullName evidence="1">Uncharacterized protein</fullName>
    </submittedName>
</protein>